<evidence type="ECO:0000256" key="6">
    <source>
        <dbReference type="ARBA" id="ARBA00022741"/>
    </source>
</evidence>
<feature type="region of interest" description="Disordered" evidence="9">
    <location>
        <begin position="538"/>
        <end position="575"/>
    </location>
</feature>
<dbReference type="Gene3D" id="3.60.21.10">
    <property type="match status" value="1"/>
</dbReference>
<dbReference type="PANTHER" id="PTHR11575:SF24">
    <property type="entry name" value="5'-NUCLEOTIDASE"/>
    <property type="match status" value="1"/>
</dbReference>
<keyword evidence="6 8" id="KW-0547">Nucleotide-binding</keyword>
<dbReference type="PANTHER" id="PTHR11575">
    <property type="entry name" value="5'-NUCLEOTIDASE-RELATED"/>
    <property type="match status" value="1"/>
</dbReference>
<dbReference type="PROSITE" id="PS00786">
    <property type="entry name" value="5_NUCLEOTIDASE_2"/>
    <property type="match status" value="1"/>
</dbReference>
<sequence length="627" mass="66246">MIRHMRVGFTAVSLFALSSGAAFADYELNILHINDLHSRIESINKFDSTCSVEEEGKNECFGGVARLKTLIDQKRQERTGKNLLLLNAGDNFQGSLFFTTYKGAAEAEFLNLMKFDAMTVGNHEFDESEDGLASFLDKVTFPVVTANVLPSHKSKIGDRIKPSIVLDVGGQKVGIVGAVANDTPELASPGPDILIGEDVATITSAVEELKKQGINKIVALTHVGYPRDLAAIAKIPDVDVVVGGHSHSLLSNTDEKAEGPYPTMVDNPGGYKVPVVQAGSYSKYLGDLMVTFDDNGVVKAAKGDPILVDSSVKPDETVVARVKELAKPIEELRTKVIGKTEAPIDGSRESCRAKECEMGSLVADAMLDRVKGQGVTVAITNGGGLRASIDGGDVTMGEVITVLPFQNTLSTFQLKGADIRAALENGLSQVEEGGGRFPQVAGLRFSFDRSKPAGSRLVSVEVEDGGAFAALDPEKTYSLVSNNFMRGGGDGYAVFKDKGENAYDYGPGLETVLADYLAAHQPFKPYTSGRITEVTAAADAAPGAASEPEAAAAPAESATPTPAPEPSTESAAAAGPRTHVIARGDTLWDLAQTFYGSGAEWKRISAANGDPAPRALEIGRELEIPAE</sequence>
<dbReference type="AlphaFoldDB" id="A0A508X1T2"/>
<dbReference type="InterPro" id="IPR008334">
    <property type="entry name" value="5'-Nucleotdase_C"/>
</dbReference>
<evidence type="ECO:0000256" key="1">
    <source>
        <dbReference type="ARBA" id="ARBA00004613"/>
    </source>
</evidence>
<comment type="similarity">
    <text evidence="2 8">Belongs to the 5'-nucleotidase family.</text>
</comment>
<dbReference type="GeneID" id="61611779"/>
<dbReference type="FunFam" id="3.60.21.10:FF:000020">
    <property type="entry name" value="NT5E isoform 4"/>
    <property type="match status" value="1"/>
</dbReference>
<dbReference type="EMBL" id="CABFNB010000097">
    <property type="protein sequence ID" value="VTZ61914.1"/>
    <property type="molecule type" value="Genomic_DNA"/>
</dbReference>
<dbReference type="Pfam" id="PF00149">
    <property type="entry name" value="Metallophos"/>
    <property type="match status" value="1"/>
</dbReference>
<dbReference type="FunFam" id="3.90.780.10:FF:000004">
    <property type="entry name" value="UDP-sugar hydrolase, putative"/>
    <property type="match status" value="1"/>
</dbReference>
<dbReference type="InterPro" id="IPR018392">
    <property type="entry name" value="LysM"/>
</dbReference>
<name>A0A508X1T2_9HYPH</name>
<protein>
    <submittedName>
        <fullName evidence="11">5'-Nucleotidase domain protein</fullName>
    </submittedName>
</protein>
<organism evidence="11">
    <name type="scientific">Sinorhizobium medicae</name>
    <dbReference type="NCBI Taxonomy" id="110321"/>
    <lineage>
        <taxon>Bacteria</taxon>
        <taxon>Pseudomonadati</taxon>
        <taxon>Pseudomonadota</taxon>
        <taxon>Alphaproteobacteria</taxon>
        <taxon>Hyphomicrobiales</taxon>
        <taxon>Rhizobiaceae</taxon>
        <taxon>Sinorhizobium/Ensifer group</taxon>
        <taxon>Sinorhizobium</taxon>
    </lineage>
</organism>
<dbReference type="InterPro" id="IPR029052">
    <property type="entry name" value="Metallo-depent_PP-like"/>
</dbReference>
<dbReference type="SUPFAM" id="SSF55816">
    <property type="entry name" value="5'-nucleotidase (syn. UDP-sugar hydrolase), C-terminal domain"/>
    <property type="match status" value="1"/>
</dbReference>
<dbReference type="OMA" id="WLATINS"/>
<dbReference type="CDD" id="cd00118">
    <property type="entry name" value="LysM"/>
    <property type="match status" value="1"/>
</dbReference>
<dbReference type="PROSITE" id="PS51782">
    <property type="entry name" value="LYSM"/>
    <property type="match status" value="1"/>
</dbReference>
<reference evidence="11" key="1">
    <citation type="submission" date="2019-06" db="EMBL/GenBank/DDBJ databases">
        <authorList>
            <person name="Le Quere A."/>
            <person name="Colella S."/>
        </authorList>
    </citation>
    <scope>NUCLEOTIDE SEQUENCE</scope>
    <source>
        <strain evidence="11">EmedicaeMD41</strain>
    </source>
</reference>
<dbReference type="GO" id="GO:0009166">
    <property type="term" value="P:nucleotide catabolic process"/>
    <property type="evidence" value="ECO:0007669"/>
    <property type="project" value="InterPro"/>
</dbReference>
<dbReference type="InterPro" id="IPR004843">
    <property type="entry name" value="Calcineurin-like_PHP"/>
</dbReference>
<evidence type="ECO:0000256" key="4">
    <source>
        <dbReference type="ARBA" id="ARBA00022723"/>
    </source>
</evidence>
<evidence type="ECO:0000256" key="9">
    <source>
        <dbReference type="SAM" id="MobiDB-lite"/>
    </source>
</evidence>
<dbReference type="Pfam" id="PF01476">
    <property type="entry name" value="LysM"/>
    <property type="match status" value="1"/>
</dbReference>
<dbReference type="Pfam" id="PF02872">
    <property type="entry name" value="5_nucleotid_C"/>
    <property type="match status" value="1"/>
</dbReference>
<dbReference type="Gene3D" id="3.10.350.10">
    <property type="entry name" value="LysM domain"/>
    <property type="match status" value="1"/>
</dbReference>
<dbReference type="PRINTS" id="PR01607">
    <property type="entry name" value="APYRASEFAMLY"/>
</dbReference>
<dbReference type="InterPro" id="IPR036907">
    <property type="entry name" value="5'-Nucleotdase_C_sf"/>
</dbReference>
<feature type="signal peptide" evidence="8">
    <location>
        <begin position="1"/>
        <end position="24"/>
    </location>
</feature>
<keyword evidence="4" id="KW-0479">Metal-binding</keyword>
<feature type="chain" id="PRO_5021488572" evidence="8">
    <location>
        <begin position="25"/>
        <end position="627"/>
    </location>
</feature>
<dbReference type="SUPFAM" id="SSF56300">
    <property type="entry name" value="Metallo-dependent phosphatases"/>
    <property type="match status" value="1"/>
</dbReference>
<keyword evidence="3" id="KW-0964">Secreted</keyword>
<gene>
    <name evidence="11" type="ORF">EMEDMD4_310163</name>
</gene>
<dbReference type="PROSITE" id="PS00785">
    <property type="entry name" value="5_NUCLEOTIDASE_1"/>
    <property type="match status" value="1"/>
</dbReference>
<dbReference type="GO" id="GO:0000166">
    <property type="term" value="F:nucleotide binding"/>
    <property type="evidence" value="ECO:0007669"/>
    <property type="project" value="UniProtKB-KW"/>
</dbReference>
<dbReference type="GO" id="GO:0046872">
    <property type="term" value="F:metal ion binding"/>
    <property type="evidence" value="ECO:0007669"/>
    <property type="project" value="UniProtKB-KW"/>
</dbReference>
<keyword evidence="7 8" id="KW-0378">Hydrolase</keyword>
<evidence type="ECO:0000256" key="2">
    <source>
        <dbReference type="ARBA" id="ARBA00006654"/>
    </source>
</evidence>
<dbReference type="GO" id="GO:0016788">
    <property type="term" value="F:hydrolase activity, acting on ester bonds"/>
    <property type="evidence" value="ECO:0007669"/>
    <property type="project" value="InterPro"/>
</dbReference>
<dbReference type="CDD" id="cd07409">
    <property type="entry name" value="MPP_CD73_N"/>
    <property type="match status" value="1"/>
</dbReference>
<evidence type="ECO:0000256" key="3">
    <source>
        <dbReference type="ARBA" id="ARBA00022525"/>
    </source>
</evidence>
<dbReference type="Proteomes" id="UP000507954">
    <property type="component" value="Unassembled WGS sequence"/>
</dbReference>
<dbReference type="Gene3D" id="3.90.780.10">
    <property type="entry name" value="5'-Nucleotidase, C-terminal domain"/>
    <property type="match status" value="1"/>
</dbReference>
<evidence type="ECO:0000256" key="8">
    <source>
        <dbReference type="RuleBase" id="RU362119"/>
    </source>
</evidence>
<evidence type="ECO:0000256" key="5">
    <source>
        <dbReference type="ARBA" id="ARBA00022729"/>
    </source>
</evidence>
<dbReference type="InterPro" id="IPR006179">
    <property type="entry name" value="5_nucleotidase/apyrase"/>
</dbReference>
<comment type="subcellular location">
    <subcellularLocation>
        <location evidence="1">Secreted</location>
    </subcellularLocation>
</comment>
<evidence type="ECO:0000259" key="10">
    <source>
        <dbReference type="PROSITE" id="PS51782"/>
    </source>
</evidence>
<proteinExistence type="inferred from homology"/>
<dbReference type="RefSeq" id="WP_012066906.1">
    <property type="nucleotide sequence ID" value="NZ_ATYC01000022.1"/>
</dbReference>
<dbReference type="InterPro" id="IPR036779">
    <property type="entry name" value="LysM_dom_sf"/>
</dbReference>
<evidence type="ECO:0000256" key="7">
    <source>
        <dbReference type="ARBA" id="ARBA00022801"/>
    </source>
</evidence>
<feature type="domain" description="LysM" evidence="10">
    <location>
        <begin position="577"/>
        <end position="624"/>
    </location>
</feature>
<evidence type="ECO:0000313" key="11">
    <source>
        <dbReference type="EMBL" id="VTZ61914.1"/>
    </source>
</evidence>
<dbReference type="GO" id="GO:0005576">
    <property type="term" value="C:extracellular region"/>
    <property type="evidence" value="ECO:0007669"/>
    <property type="project" value="UniProtKB-SubCell"/>
</dbReference>
<dbReference type="InterPro" id="IPR006146">
    <property type="entry name" value="5'-Nucleotdase_CS"/>
</dbReference>
<dbReference type="SMART" id="SM00257">
    <property type="entry name" value="LysM"/>
    <property type="match status" value="1"/>
</dbReference>
<accession>A0A508X1T2</accession>
<keyword evidence="5 8" id="KW-0732">Signal</keyword>